<evidence type="ECO:0000313" key="4">
    <source>
        <dbReference type="EMBL" id="MFB9779654.1"/>
    </source>
</evidence>
<name>A0ABV5XB37_9NOCA</name>
<dbReference type="InterPro" id="IPR052057">
    <property type="entry name" value="IS150/IS1296_orfA-like"/>
</dbReference>
<dbReference type="RefSeq" id="WP_378374306.1">
    <property type="nucleotide sequence ID" value="NZ_JBHMAS010000009.1"/>
</dbReference>
<protein>
    <submittedName>
        <fullName evidence="4">Helix-turn-helix domain-containing protein</fullName>
    </submittedName>
</protein>
<dbReference type="SUPFAM" id="SSF46689">
    <property type="entry name" value="Homeodomain-like"/>
    <property type="match status" value="2"/>
</dbReference>
<organism evidence="4 5">
    <name type="scientific">Rhodococcus baikonurensis</name>
    <dbReference type="NCBI Taxonomy" id="172041"/>
    <lineage>
        <taxon>Bacteria</taxon>
        <taxon>Bacillati</taxon>
        <taxon>Actinomycetota</taxon>
        <taxon>Actinomycetes</taxon>
        <taxon>Mycobacteriales</taxon>
        <taxon>Nocardiaceae</taxon>
        <taxon>Rhodococcus</taxon>
        <taxon>Rhodococcus erythropolis group</taxon>
    </lineage>
</organism>
<evidence type="ECO:0000259" key="3">
    <source>
        <dbReference type="Pfam" id="PF13518"/>
    </source>
</evidence>
<proteinExistence type="inferred from homology"/>
<dbReference type="PANTHER" id="PTHR33795:SF1">
    <property type="entry name" value="INSERTION ELEMENT IS150 PROTEIN INSJ"/>
    <property type="match status" value="1"/>
</dbReference>
<comment type="similarity">
    <text evidence="1">Belongs to the IS150/IS1296 orfA family.</text>
</comment>
<reference evidence="4 5" key="1">
    <citation type="submission" date="2024-09" db="EMBL/GenBank/DDBJ databases">
        <authorList>
            <person name="Sun Q."/>
            <person name="Mori K."/>
        </authorList>
    </citation>
    <scope>NUCLEOTIDE SEQUENCE [LARGE SCALE GENOMIC DNA]</scope>
    <source>
        <strain evidence="4 5">JCM 11411</strain>
    </source>
</reference>
<evidence type="ECO:0000256" key="1">
    <source>
        <dbReference type="ARBA" id="ARBA00038232"/>
    </source>
</evidence>
<feature type="region of interest" description="Disordered" evidence="2">
    <location>
        <begin position="108"/>
        <end position="134"/>
    </location>
</feature>
<dbReference type="InterPro" id="IPR009057">
    <property type="entry name" value="Homeodomain-like_sf"/>
</dbReference>
<dbReference type="Gene3D" id="1.10.10.60">
    <property type="entry name" value="Homeodomain-like"/>
    <property type="match status" value="1"/>
</dbReference>
<evidence type="ECO:0000313" key="5">
    <source>
        <dbReference type="Proteomes" id="UP001589587"/>
    </source>
</evidence>
<dbReference type="Proteomes" id="UP001589587">
    <property type="component" value="Unassembled WGS sequence"/>
</dbReference>
<feature type="domain" description="Insertion element IS150 protein InsJ-like helix-turn-helix" evidence="3">
    <location>
        <begin position="67"/>
        <end position="119"/>
    </location>
</feature>
<dbReference type="EMBL" id="JBHMAS010000009">
    <property type="protein sequence ID" value="MFB9779654.1"/>
    <property type="molecule type" value="Genomic_DNA"/>
</dbReference>
<evidence type="ECO:0000256" key="2">
    <source>
        <dbReference type="SAM" id="MobiDB-lite"/>
    </source>
</evidence>
<dbReference type="Pfam" id="PF13518">
    <property type="entry name" value="HTH_28"/>
    <property type="match status" value="1"/>
</dbReference>
<gene>
    <name evidence="4" type="ORF">ACFFQ6_08165</name>
</gene>
<accession>A0ABV5XB37</accession>
<dbReference type="PANTHER" id="PTHR33795">
    <property type="entry name" value="INSERTION ELEMENT IS150 PROTEIN INSJ"/>
    <property type="match status" value="1"/>
</dbReference>
<comment type="caution">
    <text evidence="4">The sequence shown here is derived from an EMBL/GenBank/DDBJ whole genome shotgun (WGS) entry which is preliminary data.</text>
</comment>
<sequence length="163" mass="18741">MGYPSSLSDVERATAIAWFEKGLADTAVAKLLGVSRWPVRSLYRRWRARGPGVLVAATRKQSYTFEFKLDAVQRFIAGETKADLAAELELSSVQLLEKWVREYRRDGEDALRPKPKGRRPRSDSAVPPGEVSELERLRRENERLRAEVAYLGKLRTLREQERR</sequence>
<keyword evidence="5" id="KW-1185">Reference proteome</keyword>
<dbReference type="InterPro" id="IPR055247">
    <property type="entry name" value="InsJ-like_HTH"/>
</dbReference>